<reference evidence="1" key="2">
    <citation type="journal article" date="2015" name="Data Brief">
        <title>Shoot transcriptome of the giant reed, Arundo donax.</title>
        <authorList>
            <person name="Barrero R.A."/>
            <person name="Guerrero F.D."/>
            <person name="Moolhuijzen P."/>
            <person name="Goolsby J.A."/>
            <person name="Tidwell J."/>
            <person name="Bellgard S.E."/>
            <person name="Bellgard M.I."/>
        </authorList>
    </citation>
    <scope>NUCLEOTIDE SEQUENCE</scope>
    <source>
        <tissue evidence="1">Shoot tissue taken approximately 20 cm above the soil surface</tissue>
    </source>
</reference>
<name>A0A0A9TVT0_ARUDO</name>
<sequence>MFLLPLFPVTRSQEQRSFVFTVVGQQSNGPFFLLGPSQAPTTSSHGSLTQRYLCGAGFLSLLPRPHSVLLLREGRPAGRGIQFRHGPYQERRIGTATAVNILPTSLMMAMDILLSNYFVLAMFLSVQIHNIFYIFKQILI</sequence>
<protein>
    <submittedName>
        <fullName evidence="1">Uncharacterized protein</fullName>
    </submittedName>
</protein>
<accession>A0A0A9TVT0</accession>
<organism evidence="1">
    <name type="scientific">Arundo donax</name>
    <name type="common">Giant reed</name>
    <name type="synonym">Donax arundinaceus</name>
    <dbReference type="NCBI Taxonomy" id="35708"/>
    <lineage>
        <taxon>Eukaryota</taxon>
        <taxon>Viridiplantae</taxon>
        <taxon>Streptophyta</taxon>
        <taxon>Embryophyta</taxon>
        <taxon>Tracheophyta</taxon>
        <taxon>Spermatophyta</taxon>
        <taxon>Magnoliopsida</taxon>
        <taxon>Liliopsida</taxon>
        <taxon>Poales</taxon>
        <taxon>Poaceae</taxon>
        <taxon>PACMAD clade</taxon>
        <taxon>Arundinoideae</taxon>
        <taxon>Arundineae</taxon>
        <taxon>Arundo</taxon>
    </lineage>
</organism>
<dbReference type="EMBL" id="GBRH01282091">
    <property type="protein sequence ID" value="JAD15804.1"/>
    <property type="molecule type" value="Transcribed_RNA"/>
</dbReference>
<proteinExistence type="predicted"/>
<evidence type="ECO:0000313" key="1">
    <source>
        <dbReference type="EMBL" id="JAD15804.1"/>
    </source>
</evidence>
<dbReference type="AlphaFoldDB" id="A0A0A9TVT0"/>
<reference evidence="1" key="1">
    <citation type="submission" date="2014-09" db="EMBL/GenBank/DDBJ databases">
        <authorList>
            <person name="Magalhaes I.L.F."/>
            <person name="Oliveira U."/>
            <person name="Santos F.R."/>
            <person name="Vidigal T.H.D.A."/>
            <person name="Brescovit A.D."/>
            <person name="Santos A.J."/>
        </authorList>
    </citation>
    <scope>NUCLEOTIDE SEQUENCE</scope>
    <source>
        <tissue evidence="1">Shoot tissue taken approximately 20 cm above the soil surface</tissue>
    </source>
</reference>